<sequence length="211" mass="22649">MTPELSPPSLSRLSPCSSLVLPWSPSSRFPPDELAVDTVLSHITLPTLYPARIPLLISLLALPLRLRGAATADSHQSHRNSSRKRAGSDTPLADAPEVKRGSGRARGGTGTTTQSKKTPAANKVKAQTSDNKENITALGIDSDGARRIWPLFSFLVSVTRPPATPAVTRAKKPSSSVVSEQKHTPASNFRKQVANSRDSLDFWDRPAKGIT</sequence>
<protein>
    <submittedName>
        <fullName evidence="2">Uncharacterized protein</fullName>
    </submittedName>
</protein>
<comment type="caution">
    <text evidence="2">The sequence shown here is derived from an EMBL/GenBank/DDBJ whole genome shotgun (WGS) entry which is preliminary data.</text>
</comment>
<dbReference type="Proteomes" id="UP001362999">
    <property type="component" value="Unassembled WGS sequence"/>
</dbReference>
<dbReference type="AlphaFoldDB" id="A0AAW0ASN0"/>
<evidence type="ECO:0000313" key="2">
    <source>
        <dbReference type="EMBL" id="KAK7015458.1"/>
    </source>
</evidence>
<dbReference type="EMBL" id="JAWWNJ010000054">
    <property type="protein sequence ID" value="KAK7015458.1"/>
    <property type="molecule type" value="Genomic_DNA"/>
</dbReference>
<feature type="region of interest" description="Disordered" evidence="1">
    <location>
        <begin position="165"/>
        <end position="189"/>
    </location>
</feature>
<proteinExistence type="predicted"/>
<gene>
    <name evidence="2" type="ORF">R3P38DRAFT_3204749</name>
</gene>
<evidence type="ECO:0000313" key="3">
    <source>
        <dbReference type="Proteomes" id="UP001362999"/>
    </source>
</evidence>
<reference evidence="2 3" key="1">
    <citation type="journal article" date="2024" name="J Genomics">
        <title>Draft genome sequencing and assembly of Favolaschia claudopus CIRM-BRFM 2984 isolated from oak limbs.</title>
        <authorList>
            <person name="Navarro D."/>
            <person name="Drula E."/>
            <person name="Chaduli D."/>
            <person name="Cazenave R."/>
            <person name="Ahrendt S."/>
            <person name="Wang J."/>
            <person name="Lipzen A."/>
            <person name="Daum C."/>
            <person name="Barry K."/>
            <person name="Grigoriev I.V."/>
            <person name="Favel A."/>
            <person name="Rosso M.N."/>
            <person name="Martin F."/>
        </authorList>
    </citation>
    <scope>NUCLEOTIDE SEQUENCE [LARGE SCALE GENOMIC DNA]</scope>
    <source>
        <strain evidence="2 3">CIRM-BRFM 2984</strain>
    </source>
</reference>
<accession>A0AAW0ASN0</accession>
<organism evidence="2 3">
    <name type="scientific">Favolaschia claudopus</name>
    <dbReference type="NCBI Taxonomy" id="2862362"/>
    <lineage>
        <taxon>Eukaryota</taxon>
        <taxon>Fungi</taxon>
        <taxon>Dikarya</taxon>
        <taxon>Basidiomycota</taxon>
        <taxon>Agaricomycotina</taxon>
        <taxon>Agaricomycetes</taxon>
        <taxon>Agaricomycetidae</taxon>
        <taxon>Agaricales</taxon>
        <taxon>Marasmiineae</taxon>
        <taxon>Mycenaceae</taxon>
        <taxon>Favolaschia</taxon>
    </lineage>
</organism>
<feature type="compositionally biased region" description="Polar residues" evidence="1">
    <location>
        <begin position="173"/>
        <end position="189"/>
    </location>
</feature>
<feature type="region of interest" description="Disordered" evidence="1">
    <location>
        <begin position="70"/>
        <end position="129"/>
    </location>
</feature>
<keyword evidence="3" id="KW-1185">Reference proteome</keyword>
<evidence type="ECO:0000256" key="1">
    <source>
        <dbReference type="SAM" id="MobiDB-lite"/>
    </source>
</evidence>
<name>A0AAW0ASN0_9AGAR</name>